<comment type="cofactor">
    <cofactor evidence="1">
        <name>Mg(2+)</name>
        <dbReference type="ChEBI" id="CHEBI:18420"/>
    </cofactor>
</comment>
<comment type="caution">
    <text evidence="6">The sequence shown here is derived from an EMBL/GenBank/DDBJ whole genome shotgun (WGS) entry which is preliminary data.</text>
</comment>
<dbReference type="Proteomes" id="UP001519306">
    <property type="component" value="Unassembled WGS sequence"/>
</dbReference>
<evidence type="ECO:0000313" key="7">
    <source>
        <dbReference type="Proteomes" id="UP001519306"/>
    </source>
</evidence>
<feature type="domain" description="TRAM" evidence="5">
    <location>
        <begin position="93"/>
        <end position="154"/>
    </location>
</feature>
<evidence type="ECO:0000256" key="3">
    <source>
        <dbReference type="ARBA" id="ARBA00022801"/>
    </source>
</evidence>
<dbReference type="Gene3D" id="3.40.50.1010">
    <property type="entry name" value="5'-nuclease"/>
    <property type="match status" value="1"/>
</dbReference>
<organism evidence="6 7">
    <name type="scientific">Peptoniphilus stercorisuis</name>
    <dbReference type="NCBI Taxonomy" id="1436965"/>
    <lineage>
        <taxon>Bacteria</taxon>
        <taxon>Bacillati</taxon>
        <taxon>Bacillota</taxon>
        <taxon>Tissierellia</taxon>
        <taxon>Tissierellales</taxon>
        <taxon>Peptoniphilaceae</taxon>
        <taxon>Peptoniphilus</taxon>
    </lineage>
</organism>
<reference evidence="6 7" key="1">
    <citation type="submission" date="2021-03" db="EMBL/GenBank/DDBJ databases">
        <title>Genomic Encyclopedia of Type Strains, Phase IV (KMG-IV): sequencing the most valuable type-strain genomes for metagenomic binning, comparative biology and taxonomic classification.</title>
        <authorList>
            <person name="Goeker M."/>
        </authorList>
    </citation>
    <scope>NUCLEOTIDE SEQUENCE [LARGE SCALE GENOMIC DNA]</scope>
    <source>
        <strain evidence="6 7">DSM 27563</strain>
    </source>
</reference>
<dbReference type="SUPFAM" id="SSF88723">
    <property type="entry name" value="PIN domain-like"/>
    <property type="match status" value="1"/>
</dbReference>
<evidence type="ECO:0000313" key="6">
    <source>
        <dbReference type="EMBL" id="MBP2025723.1"/>
    </source>
</evidence>
<dbReference type="InterPro" id="IPR002792">
    <property type="entry name" value="TRAM_dom"/>
</dbReference>
<dbReference type="Pfam" id="PF01938">
    <property type="entry name" value="TRAM"/>
    <property type="match status" value="1"/>
</dbReference>
<keyword evidence="4" id="KW-0460">Magnesium</keyword>
<evidence type="ECO:0000259" key="5">
    <source>
        <dbReference type="PROSITE" id="PS50926"/>
    </source>
</evidence>
<sequence length="160" mass="17756">MQHIADSEDSLKRNRGRRGLDVIKEIQEDKNLEVIIFQGKYEEIPEVDSKLLQLTKDLKGKIVTNDYNLNKVATVQGLEVLNINQLANAVKPVYLPGEEMQILIVKLGKENGQGLGYLDDGTMIVVESGKDYVGETINVVVTSVLQTSAGKMIFARPKTN</sequence>
<accession>A0ABS4KD72</accession>
<evidence type="ECO:0000256" key="2">
    <source>
        <dbReference type="ARBA" id="ARBA00022722"/>
    </source>
</evidence>
<name>A0ABS4KD72_9FIRM</name>
<gene>
    <name evidence="6" type="ORF">J2Z71_001267</name>
</gene>
<evidence type="ECO:0000256" key="1">
    <source>
        <dbReference type="ARBA" id="ARBA00001946"/>
    </source>
</evidence>
<keyword evidence="2" id="KW-0540">Nuclease</keyword>
<keyword evidence="3" id="KW-0378">Hydrolase</keyword>
<dbReference type="PROSITE" id="PS50926">
    <property type="entry name" value="TRAM"/>
    <property type="match status" value="1"/>
</dbReference>
<dbReference type="PANTHER" id="PTHR11603">
    <property type="entry name" value="AAA FAMILY ATPASE"/>
    <property type="match status" value="1"/>
</dbReference>
<keyword evidence="7" id="KW-1185">Reference proteome</keyword>
<proteinExistence type="predicted"/>
<dbReference type="InterPro" id="IPR029060">
    <property type="entry name" value="PIN-like_dom_sf"/>
</dbReference>
<dbReference type="PANTHER" id="PTHR11603:SF147">
    <property type="entry name" value="MEMBRANE PROTEIN"/>
    <property type="match status" value="1"/>
</dbReference>
<evidence type="ECO:0000256" key="4">
    <source>
        <dbReference type="ARBA" id="ARBA00022842"/>
    </source>
</evidence>
<dbReference type="InterPro" id="IPR052041">
    <property type="entry name" value="Nucleic_acid_metab_PIN/TRAM"/>
</dbReference>
<protein>
    <submittedName>
        <fullName evidence="6">Uncharacterized protein YacL</fullName>
    </submittedName>
</protein>
<dbReference type="EMBL" id="JAGGLJ010000011">
    <property type="protein sequence ID" value="MBP2025723.1"/>
    <property type="molecule type" value="Genomic_DNA"/>
</dbReference>
<dbReference type="CDD" id="cd09877">
    <property type="entry name" value="PIN_YacL-like"/>
    <property type="match status" value="1"/>
</dbReference>